<dbReference type="OrthoDB" id="9800887at2"/>
<dbReference type="InterPro" id="IPR050770">
    <property type="entry name" value="Intradiol_RC_Dioxygenase"/>
</dbReference>
<dbReference type="PANTHER" id="PTHR33711:SF7">
    <property type="entry name" value="INTRADIOL RING-CLEAVAGE DIOXYGENASES DOMAIN-CONTAINING PROTEIN-RELATED"/>
    <property type="match status" value="1"/>
</dbReference>
<comment type="cofactor">
    <cofactor evidence="1">
        <name>Fe(3+)</name>
        <dbReference type="ChEBI" id="CHEBI:29034"/>
    </cofactor>
</comment>
<protein>
    <submittedName>
        <fullName evidence="9">Catechol 1,2-dioxygenase</fullName>
    </submittedName>
</protein>
<comment type="caution">
    <text evidence="9">The sequence shown here is derived from an EMBL/GenBank/DDBJ whole genome shotgun (WGS) entry which is preliminary data.</text>
</comment>
<reference evidence="9 10" key="1">
    <citation type="submission" date="2017-12" db="EMBL/GenBank/DDBJ databases">
        <title>Sequencing the genomes of 1000 Actinobacteria strains.</title>
        <authorList>
            <person name="Klenk H.-P."/>
        </authorList>
    </citation>
    <scope>NUCLEOTIDE SEQUENCE [LARGE SCALE GENOMIC DNA]</scope>
    <source>
        <strain evidence="9 10">DSM 45165</strain>
    </source>
</reference>
<dbReference type="InterPro" id="IPR012800">
    <property type="entry name" value="Cchol_dOase_actb"/>
</dbReference>
<dbReference type="PANTHER" id="PTHR33711">
    <property type="entry name" value="DIOXYGENASE, PUTATIVE (AFU_ORTHOLOGUE AFUA_2G02910)-RELATED"/>
    <property type="match status" value="1"/>
</dbReference>
<evidence type="ECO:0000256" key="6">
    <source>
        <dbReference type="ARBA" id="ARBA00023004"/>
    </source>
</evidence>
<evidence type="ECO:0000256" key="3">
    <source>
        <dbReference type="ARBA" id="ARBA00022723"/>
    </source>
</evidence>
<dbReference type="InterPro" id="IPR000627">
    <property type="entry name" value="Intradiol_dOase_C"/>
</dbReference>
<evidence type="ECO:0000313" key="9">
    <source>
        <dbReference type="EMBL" id="PKV95335.1"/>
    </source>
</evidence>
<proteinExistence type="inferred from homology"/>
<evidence type="ECO:0000256" key="1">
    <source>
        <dbReference type="ARBA" id="ARBA00001965"/>
    </source>
</evidence>
<dbReference type="SUPFAM" id="SSF49482">
    <property type="entry name" value="Aromatic compound dioxygenase"/>
    <property type="match status" value="1"/>
</dbReference>
<feature type="compositionally biased region" description="Low complexity" evidence="7">
    <location>
        <begin position="11"/>
        <end position="22"/>
    </location>
</feature>
<keyword evidence="3" id="KW-0479">Metal-binding</keyword>
<evidence type="ECO:0000256" key="2">
    <source>
        <dbReference type="ARBA" id="ARBA00007825"/>
    </source>
</evidence>
<comment type="similarity">
    <text evidence="2">Belongs to the intradiol ring-cleavage dioxygenase family.</text>
</comment>
<dbReference type="Gene3D" id="6.10.10.40">
    <property type="entry name" value="Catechol 1,2-dioxygenase multimerisation domain-like"/>
    <property type="match status" value="1"/>
</dbReference>
<dbReference type="GO" id="GO:0018576">
    <property type="term" value="F:catechol 1,2-dioxygenase activity"/>
    <property type="evidence" value="ECO:0007669"/>
    <property type="project" value="InterPro"/>
</dbReference>
<keyword evidence="4" id="KW-0223">Dioxygenase</keyword>
<dbReference type="InterPro" id="IPR043029">
    <property type="entry name" value="1_2-CTD_multi_dom"/>
</dbReference>
<organism evidence="9 10">
    <name type="scientific">Amycolatopsis echigonensis</name>
    <dbReference type="NCBI Taxonomy" id="2576905"/>
    <lineage>
        <taxon>Bacteria</taxon>
        <taxon>Bacillati</taxon>
        <taxon>Actinomycetota</taxon>
        <taxon>Actinomycetes</taxon>
        <taxon>Pseudonocardiales</taxon>
        <taxon>Pseudonocardiaceae</taxon>
        <taxon>Amycolatopsis</taxon>
    </lineage>
</organism>
<evidence type="ECO:0000259" key="8">
    <source>
        <dbReference type="PROSITE" id="PS00083"/>
    </source>
</evidence>
<dbReference type="Proteomes" id="UP000233750">
    <property type="component" value="Unassembled WGS sequence"/>
</dbReference>
<evidence type="ECO:0000313" key="10">
    <source>
        <dbReference type="Proteomes" id="UP000233750"/>
    </source>
</evidence>
<dbReference type="AlphaFoldDB" id="A0A2N3WN94"/>
<gene>
    <name evidence="9" type="ORF">ATK30_6250</name>
</gene>
<dbReference type="Pfam" id="PF00775">
    <property type="entry name" value="Dioxygenase_C"/>
    <property type="match status" value="1"/>
</dbReference>
<keyword evidence="5" id="KW-0560">Oxidoreductase</keyword>
<dbReference type="EMBL" id="PJMY01000003">
    <property type="protein sequence ID" value="PKV95335.1"/>
    <property type="molecule type" value="Genomic_DNA"/>
</dbReference>
<name>A0A2N3WN94_9PSEU</name>
<evidence type="ECO:0000256" key="5">
    <source>
        <dbReference type="ARBA" id="ARBA00023002"/>
    </source>
</evidence>
<dbReference type="GO" id="GO:0008199">
    <property type="term" value="F:ferric iron binding"/>
    <property type="evidence" value="ECO:0007669"/>
    <property type="project" value="InterPro"/>
</dbReference>
<dbReference type="Pfam" id="PF04444">
    <property type="entry name" value="Dioxygenase_N"/>
    <property type="match status" value="1"/>
</dbReference>
<feature type="domain" description="Intradiol ring-cleavage dioxygenases" evidence="8">
    <location>
        <begin position="139"/>
        <end position="167"/>
    </location>
</feature>
<keyword evidence="6" id="KW-0408">Iron</keyword>
<feature type="region of interest" description="Disordered" evidence="7">
    <location>
        <begin position="1"/>
        <end position="37"/>
    </location>
</feature>
<accession>A0A2N3WN94</accession>
<dbReference type="GO" id="GO:0009712">
    <property type="term" value="P:catechol-containing compound metabolic process"/>
    <property type="evidence" value="ECO:0007669"/>
    <property type="project" value="InterPro"/>
</dbReference>
<dbReference type="NCBIfam" id="TIGR02438">
    <property type="entry name" value="catachol_actin"/>
    <property type="match status" value="1"/>
</dbReference>
<dbReference type="PROSITE" id="PS00083">
    <property type="entry name" value="INTRADIOL_DIOXYGENAS"/>
    <property type="match status" value="1"/>
</dbReference>
<sequence length="285" mass="30803">MTATHEHHSPTAAGSGASATAAFKESSTRRSTAGSSPERVAGIVGDILKAIDDVVHRHDVTYPEYQAAKAWLMSVGEGGEWPLVLDVFVEHFVEDQVSRSQHGTKGSIEGPYYLPGQAKLSAECTLPMRPDEKGTPLVLSGQVRDVDGNPLPGAEVDIWHADDEGYYAGFAPHLPDGNLRGVVVTDDHGRFAIRTVQPAPYQIPHDGPTGALLESAGWHPWRPAHIHLMVRADGHRTITTQLYFEAGEYLDSDVAAATKPELVIAPADDGAGVRRVTYDFELEKD</sequence>
<dbReference type="Gene3D" id="2.60.130.10">
    <property type="entry name" value="Aromatic compound dioxygenase"/>
    <property type="match status" value="1"/>
</dbReference>
<dbReference type="InterPro" id="IPR007535">
    <property type="entry name" value="Catechol_dOase_N"/>
</dbReference>
<evidence type="ECO:0000256" key="4">
    <source>
        <dbReference type="ARBA" id="ARBA00022964"/>
    </source>
</evidence>
<evidence type="ECO:0000256" key="7">
    <source>
        <dbReference type="SAM" id="MobiDB-lite"/>
    </source>
</evidence>
<dbReference type="InterPro" id="IPR015889">
    <property type="entry name" value="Intradiol_dOase_core"/>
</dbReference>
<keyword evidence="10" id="KW-1185">Reference proteome</keyword>
<dbReference type="RefSeq" id="WP_101438481.1">
    <property type="nucleotide sequence ID" value="NZ_PJMY01000003.1"/>
</dbReference>